<dbReference type="PANTHER" id="PTHR38436">
    <property type="entry name" value="POLYKETIDE CYCLASE SNOAL-LIKE DOMAIN"/>
    <property type="match status" value="1"/>
</dbReference>
<gene>
    <name evidence="2" type="ORF">GCM10010094_88880</name>
</gene>
<comment type="caution">
    <text evidence="2">The sequence shown here is derived from an EMBL/GenBank/DDBJ whole genome shotgun (WGS) entry which is preliminary data.</text>
</comment>
<dbReference type="InterPro" id="IPR032710">
    <property type="entry name" value="NTF2-like_dom_sf"/>
</dbReference>
<keyword evidence="3" id="KW-1185">Reference proteome</keyword>
<dbReference type="EMBL" id="BMPQ01000048">
    <property type="protein sequence ID" value="GGL14257.1"/>
    <property type="molecule type" value="Genomic_DNA"/>
</dbReference>
<dbReference type="AlphaFoldDB" id="A0A917VTY3"/>
<protein>
    <recommendedName>
        <fullName evidence="4">Ester cyclase</fullName>
    </recommendedName>
</protein>
<reference evidence="2" key="1">
    <citation type="journal article" date="2014" name="Int. J. Syst. Evol. Microbiol.">
        <title>Complete genome sequence of Corynebacterium casei LMG S-19264T (=DSM 44701T), isolated from a smear-ripened cheese.</title>
        <authorList>
            <consortium name="US DOE Joint Genome Institute (JGI-PGF)"/>
            <person name="Walter F."/>
            <person name="Albersmeier A."/>
            <person name="Kalinowski J."/>
            <person name="Ruckert C."/>
        </authorList>
    </citation>
    <scope>NUCLEOTIDE SEQUENCE</scope>
    <source>
        <strain evidence="2">JCM 3035</strain>
    </source>
</reference>
<dbReference type="SUPFAM" id="SSF54427">
    <property type="entry name" value="NTF2-like"/>
    <property type="match status" value="1"/>
</dbReference>
<dbReference type="Proteomes" id="UP000637788">
    <property type="component" value="Unassembled WGS sequence"/>
</dbReference>
<dbReference type="InterPro" id="IPR009959">
    <property type="entry name" value="Cyclase_SnoaL-like"/>
</dbReference>
<proteinExistence type="predicted"/>
<dbReference type="Gene3D" id="3.10.450.50">
    <property type="match status" value="1"/>
</dbReference>
<dbReference type="PANTHER" id="PTHR38436:SF1">
    <property type="entry name" value="ESTER CYCLASE"/>
    <property type="match status" value="1"/>
</dbReference>
<dbReference type="GO" id="GO:0030638">
    <property type="term" value="P:polyketide metabolic process"/>
    <property type="evidence" value="ECO:0007669"/>
    <property type="project" value="InterPro"/>
</dbReference>
<evidence type="ECO:0000313" key="2">
    <source>
        <dbReference type="EMBL" id="GGL14257.1"/>
    </source>
</evidence>
<dbReference type="Pfam" id="PF07366">
    <property type="entry name" value="SnoaL"/>
    <property type="match status" value="1"/>
</dbReference>
<feature type="region of interest" description="Disordered" evidence="1">
    <location>
        <begin position="1"/>
        <end position="55"/>
    </location>
</feature>
<evidence type="ECO:0000256" key="1">
    <source>
        <dbReference type="SAM" id="MobiDB-lite"/>
    </source>
</evidence>
<name>A0A917VTY3_9ACTN</name>
<organism evidence="2 3">
    <name type="scientific">Streptomyces flaveus</name>
    <dbReference type="NCBI Taxonomy" id="66370"/>
    <lineage>
        <taxon>Bacteria</taxon>
        <taxon>Bacillati</taxon>
        <taxon>Actinomycetota</taxon>
        <taxon>Actinomycetes</taxon>
        <taxon>Kitasatosporales</taxon>
        <taxon>Streptomycetaceae</taxon>
        <taxon>Streptomyces</taxon>
        <taxon>Streptomyces aurantiacus group</taxon>
    </lineage>
</organism>
<accession>A0A917VTY3</accession>
<sequence length="203" mass="21977">MSGRPPGGDARDRRVPGPEGVVALTQAGNVPDPARPTRLFDPIPLSITGAEPLRPSTLEKHMSSSNVETRTSTADLHQFADELIRQLNLRDTDGAFALFAPDARLYAADGTTTGVEENRAVVASVFDAFPDITFTPVRVVAEDDWLAIGFIWAGTSTRPFNGTPATGRPIKVLEFRMFRVVDGKITEAWGLIDLATLFAQLQS</sequence>
<reference evidence="2" key="2">
    <citation type="submission" date="2020-09" db="EMBL/GenBank/DDBJ databases">
        <authorList>
            <person name="Sun Q."/>
            <person name="Ohkuma M."/>
        </authorList>
    </citation>
    <scope>NUCLEOTIDE SEQUENCE</scope>
    <source>
        <strain evidence="2">JCM 3035</strain>
    </source>
</reference>
<evidence type="ECO:0000313" key="3">
    <source>
        <dbReference type="Proteomes" id="UP000637788"/>
    </source>
</evidence>
<evidence type="ECO:0008006" key="4">
    <source>
        <dbReference type="Google" id="ProtNLM"/>
    </source>
</evidence>